<dbReference type="OrthoDB" id="193787at2759"/>
<evidence type="ECO:0000313" key="5">
    <source>
        <dbReference type="Proteomes" id="UP000220797"/>
    </source>
</evidence>
<dbReference type="OMA" id="RYCFFFY"/>
<dbReference type="GO" id="GO:0016422">
    <property type="term" value="F:mRNA (2'-O-methyladenosine-N6-)-methyltransferase activity"/>
    <property type="evidence" value="ECO:0007669"/>
    <property type="project" value="InterPro"/>
</dbReference>
<dbReference type="Pfam" id="PF12237">
    <property type="entry name" value="PCIF1_WW"/>
    <property type="match status" value="1"/>
</dbReference>
<sequence>MYNILNLNDEYNLQNEFIKIRKLFVNIFTFELYYVEYLKLKNIFLELLKNENISKSSKESKSVKRILSLYKKEYCLKKNDDIFELKKNICFIEKEILNRLFQNITIKNSNFIIKQKFAYLYNLFRNFYFLLVKGKGNTYRKKRFFLCNFYIKKFSILLNYLINVNKKNIYYEYIKKQLQKYSNTKEKTKKKKKNGHCIYVYKSTNPYKSDKNNSKKNKINKINKINHLNIINYTYKMSSYNYCIDRKRNKYYNLSSNFINKLKIDISNVKYVIKKAVYNDFYFNVLNCIFYSFINRSIYFISNSLYSLYSLERTENNEKTTIKYNNKSPLNKLKRLNSLFTSVKILFISSNMYQKYVKNELFFDELFLFKHIRILLKENIEKLLFITIVNINRLYIQLSFKYLFNLFLFYFIFLDINFFCSFFLVHNENNLTNKEIRFCKYLTEVNENKNCKKYHKKENNYEKENHNNYRSNNNNYRSNNNNNNRSNYNNNNKEEFYTLCFFCSFNKLKKENLNVIEKKKYFIFIIICILRCNYTTKIKYQDSLFSYFFNNFVNKFFYFENFQIVNKHFNKKPENEVDHSYKNCYYNNKNKIKKNFNIFFNKLNKKNAYLKSFYNIIYREELTIYNSHRKREYTYSKVNKSNIQNNSNKKNTKKKNNLSNNIHILSPKNDVNNIIFSHISNTTYTEDINIFYYLTSTSYKNKIIENIHVSNKSTSDKKLNEENNLHHNFYPLKKENKIKNISRTEEKNGCNNNLYYYINEKMKTFFENLKILLFPLLNKLYNKSIFYLNLHIYLFIVYSSFLLDKMKKENILKIKEITLTKKRKTFLNNIINELCIYKYFDFLNLLCNNKYIILKKLKNKKIFLYLKSNLKNFNKWHIMLVYRIENFINVYRYKLKGTLEKNFFLLENKKVDNRKYKNIYVINYICYLKKGKNTSIENRKNKLITKRKKNFIKINKNNCLEKYISLLYRSIRIFHNIYINISEDHFYIQTKKDFIIFNLKSKINNHEIRDIYYEFKGKKYYVFENLYILKKTYKIHYINLCVLFYRYCFFFYKYNPLIFSFLFNNIYCICIKCLNKYLIIKYSARNNIEKEEHDCFYKQNGILIKNRNNIFIKTFYYLVFFLIVRYHTFIGNINHSGSQNCIPKRIMNILEKELKIKRECFSSPFNAVLKKYCSFFNDIDIFFGSSGNFFEFNLHSGTYEVNPPFDIFLINKLIIYILHNLKKELYELTFFLIIPFIKDKNYFYELLFSSPYVSYYFFLQGNSYTFSTRLFDKREKEYISTCDCFVFILQNNRARTQKKIHKNVLLKIKNLWKT</sequence>
<evidence type="ECO:0000256" key="2">
    <source>
        <dbReference type="SAM" id="Phobius"/>
    </source>
</evidence>
<keyword evidence="2" id="KW-1133">Transmembrane helix</keyword>
<keyword evidence="5" id="KW-1185">Reference proteome</keyword>
<protein>
    <recommendedName>
        <fullName evidence="3">PCIF1 WW domain-containing protein</fullName>
    </recommendedName>
</protein>
<keyword evidence="2" id="KW-0472">Membrane</keyword>
<dbReference type="PANTHER" id="PTHR21727:SF0">
    <property type="entry name" value="MRNA (2'-O-METHYLADENOSINE-N(6)-)-METHYLTRANSFERASE"/>
    <property type="match status" value="1"/>
</dbReference>
<comment type="caution">
    <text evidence="4">The sequence shown here is derived from an EMBL/GenBank/DDBJ whole genome shotgun (WGS) entry which is preliminary data.</text>
</comment>
<feature type="transmembrane region" description="Helical" evidence="2">
    <location>
        <begin position="1035"/>
        <end position="1052"/>
    </location>
</feature>
<dbReference type="Proteomes" id="UP000220797">
    <property type="component" value="Unassembled WGS sequence"/>
</dbReference>
<keyword evidence="2" id="KW-0812">Transmembrane</keyword>
<reference evidence="4" key="1">
    <citation type="submission" date="2015-04" db="EMBL/GenBank/DDBJ databases">
        <authorList>
            <consortium name="Pathogen Informatics"/>
        </authorList>
    </citation>
    <scope>NUCLEOTIDE SEQUENCE [LARGE SCALE GENOMIC DNA]</scope>
    <source>
        <strain evidence="4">8A</strain>
    </source>
</reference>
<proteinExistence type="predicted"/>
<gene>
    <name evidence="4" type="ORF">PGAL8A_00115400</name>
</gene>
<evidence type="ECO:0000313" key="4">
    <source>
        <dbReference type="EMBL" id="CRG93448.1"/>
    </source>
</evidence>
<feature type="transmembrane region" description="Helical" evidence="2">
    <location>
        <begin position="1115"/>
        <end position="1133"/>
    </location>
</feature>
<dbReference type="PANTHER" id="PTHR21727">
    <property type="entry name" value="PHOSPHORYLATED CTD INTERACTING FACTOR 1"/>
    <property type="match status" value="1"/>
</dbReference>
<feature type="domain" description="PCIF1 WW" evidence="3">
    <location>
        <begin position="1112"/>
        <end position="1266"/>
    </location>
</feature>
<evidence type="ECO:0000256" key="1">
    <source>
        <dbReference type="SAM" id="MobiDB-lite"/>
    </source>
</evidence>
<feature type="transmembrane region" description="Helical" evidence="2">
    <location>
        <begin position="785"/>
        <end position="803"/>
    </location>
</feature>
<organism evidence="4 5">
    <name type="scientific">Plasmodium gallinaceum</name>
    <dbReference type="NCBI Taxonomy" id="5849"/>
    <lineage>
        <taxon>Eukaryota</taxon>
        <taxon>Sar</taxon>
        <taxon>Alveolata</taxon>
        <taxon>Apicomplexa</taxon>
        <taxon>Aconoidasida</taxon>
        <taxon>Haemosporida</taxon>
        <taxon>Plasmodiidae</taxon>
        <taxon>Plasmodium</taxon>
        <taxon>Plasmodium (Haemamoeba)</taxon>
    </lineage>
</organism>
<feature type="compositionally biased region" description="Low complexity" evidence="1">
    <location>
        <begin position="468"/>
        <end position="488"/>
    </location>
</feature>
<dbReference type="InterPro" id="IPR039881">
    <property type="entry name" value="PCIF1-like"/>
</dbReference>
<dbReference type="EMBL" id="CVMV01000016">
    <property type="protein sequence ID" value="CRG93448.1"/>
    <property type="molecule type" value="Genomic_DNA"/>
</dbReference>
<feature type="transmembrane region" description="Helical" evidence="2">
    <location>
        <begin position="1058"/>
        <end position="1075"/>
    </location>
</feature>
<dbReference type="VEuPathDB" id="PlasmoDB:PGAL8A_00115400"/>
<name>A0A1J1GLY7_PLAGA</name>
<feature type="transmembrane region" description="Helical" evidence="2">
    <location>
        <begin position="402"/>
        <end position="425"/>
    </location>
</feature>
<dbReference type="RefSeq" id="XP_028526270.1">
    <property type="nucleotide sequence ID" value="XM_028674354.1"/>
</dbReference>
<feature type="region of interest" description="Disordered" evidence="1">
    <location>
        <begin position="462"/>
        <end position="488"/>
    </location>
</feature>
<dbReference type="InterPro" id="IPR022035">
    <property type="entry name" value="PCIF1_WW"/>
</dbReference>
<dbReference type="GeneID" id="39729679"/>
<dbReference type="GO" id="GO:0099122">
    <property type="term" value="F:RNA polymerase II C-terminal domain binding"/>
    <property type="evidence" value="ECO:0007669"/>
    <property type="project" value="InterPro"/>
</dbReference>
<evidence type="ECO:0000259" key="3">
    <source>
        <dbReference type="Pfam" id="PF12237"/>
    </source>
</evidence>
<accession>A0A1J1GLY7</accession>